<dbReference type="GO" id="GO:0051301">
    <property type="term" value="P:cell division"/>
    <property type="evidence" value="ECO:0007669"/>
    <property type="project" value="UniProtKB-KW"/>
</dbReference>
<evidence type="ECO:0000256" key="3">
    <source>
        <dbReference type="ARBA" id="ARBA00022618"/>
    </source>
</evidence>
<sequence>MSATAARRRPAASGPDSRPAPRRRPPRGRSRRPVRRPYRRAVVRRRLIAIMIMLVVTAVVCTVWFTPALGVREVEVRGAVHLTGDQVREAAAVEPGTPLVRVDVHAVDARVRELPRVAGVHVERLLPGTLRLTVDERDPVAMIISPDGAHLVDATAKDYATVTSPPSGLPELRVGPDALAAAVGVITQLPEALRREVLIVTADTPSDVRVTLSAGREARWGSSADTPRKAAVLEVLMTRKGTVFDVSSPELPTVS</sequence>
<gene>
    <name evidence="11" type="ORF">F4560_004921</name>
</gene>
<dbReference type="InterPro" id="IPR050487">
    <property type="entry name" value="FtsQ_DivIB"/>
</dbReference>
<dbReference type="InterPro" id="IPR013685">
    <property type="entry name" value="POTRA_FtsQ_type"/>
</dbReference>
<accession>A0A7W9M2Q2</accession>
<dbReference type="GO" id="GO:0005886">
    <property type="term" value="C:plasma membrane"/>
    <property type="evidence" value="ECO:0007669"/>
    <property type="project" value="TreeGrafter"/>
</dbReference>
<feature type="compositionally biased region" description="Basic residues" evidence="8">
    <location>
        <begin position="20"/>
        <end position="36"/>
    </location>
</feature>
<feature type="region of interest" description="Disordered" evidence="8">
    <location>
        <begin position="1"/>
        <end position="36"/>
    </location>
</feature>
<dbReference type="EMBL" id="JACHMO010000001">
    <property type="protein sequence ID" value="MBB5805153.1"/>
    <property type="molecule type" value="Genomic_DNA"/>
</dbReference>
<keyword evidence="3 11" id="KW-0132">Cell division</keyword>
<dbReference type="PROSITE" id="PS51779">
    <property type="entry name" value="POTRA"/>
    <property type="match status" value="1"/>
</dbReference>
<comment type="caution">
    <text evidence="11">The sequence shown here is derived from an EMBL/GenBank/DDBJ whole genome shotgun (WGS) entry which is preliminary data.</text>
</comment>
<comment type="subcellular location">
    <subcellularLocation>
        <location evidence="1">Membrane</location>
    </subcellularLocation>
</comment>
<feature type="domain" description="POTRA" evidence="10">
    <location>
        <begin position="69"/>
        <end position="137"/>
    </location>
</feature>
<keyword evidence="7" id="KW-0131">Cell cycle</keyword>
<organism evidence="11 12">
    <name type="scientific">Saccharothrix ecbatanensis</name>
    <dbReference type="NCBI Taxonomy" id="1105145"/>
    <lineage>
        <taxon>Bacteria</taxon>
        <taxon>Bacillati</taxon>
        <taxon>Actinomycetota</taxon>
        <taxon>Actinomycetes</taxon>
        <taxon>Pseudonocardiales</taxon>
        <taxon>Pseudonocardiaceae</taxon>
        <taxon>Saccharothrix</taxon>
    </lineage>
</organism>
<name>A0A7W9M2Q2_9PSEU</name>
<evidence type="ECO:0000256" key="2">
    <source>
        <dbReference type="ARBA" id="ARBA00022475"/>
    </source>
</evidence>
<evidence type="ECO:0000256" key="8">
    <source>
        <dbReference type="SAM" id="MobiDB-lite"/>
    </source>
</evidence>
<feature type="transmembrane region" description="Helical" evidence="9">
    <location>
        <begin position="47"/>
        <end position="65"/>
    </location>
</feature>
<keyword evidence="12" id="KW-1185">Reference proteome</keyword>
<dbReference type="PANTHER" id="PTHR37820">
    <property type="entry name" value="CELL DIVISION PROTEIN DIVIB"/>
    <property type="match status" value="1"/>
</dbReference>
<evidence type="ECO:0000256" key="7">
    <source>
        <dbReference type="ARBA" id="ARBA00023306"/>
    </source>
</evidence>
<dbReference type="RefSeq" id="WP_184923475.1">
    <property type="nucleotide sequence ID" value="NZ_JACHMO010000001.1"/>
</dbReference>
<keyword evidence="4 9" id="KW-0812">Transmembrane</keyword>
<reference evidence="11 12" key="1">
    <citation type="submission" date="2020-08" db="EMBL/GenBank/DDBJ databases">
        <title>Sequencing the genomes of 1000 actinobacteria strains.</title>
        <authorList>
            <person name="Klenk H.-P."/>
        </authorList>
    </citation>
    <scope>NUCLEOTIDE SEQUENCE [LARGE SCALE GENOMIC DNA]</scope>
    <source>
        <strain evidence="11 12">DSM 45486</strain>
    </source>
</reference>
<evidence type="ECO:0000313" key="11">
    <source>
        <dbReference type="EMBL" id="MBB5805153.1"/>
    </source>
</evidence>
<feature type="compositionally biased region" description="Basic residues" evidence="8">
    <location>
        <begin position="1"/>
        <end position="10"/>
    </location>
</feature>
<dbReference type="AlphaFoldDB" id="A0A7W9M2Q2"/>
<dbReference type="Gene3D" id="3.10.20.310">
    <property type="entry name" value="membrane protein fhac"/>
    <property type="match status" value="1"/>
</dbReference>
<evidence type="ECO:0000256" key="4">
    <source>
        <dbReference type="ARBA" id="ARBA00022692"/>
    </source>
</evidence>
<evidence type="ECO:0000256" key="5">
    <source>
        <dbReference type="ARBA" id="ARBA00022989"/>
    </source>
</evidence>
<keyword evidence="2" id="KW-1003">Cell membrane</keyword>
<evidence type="ECO:0000256" key="6">
    <source>
        <dbReference type="ARBA" id="ARBA00023136"/>
    </source>
</evidence>
<dbReference type="InterPro" id="IPR034746">
    <property type="entry name" value="POTRA"/>
</dbReference>
<evidence type="ECO:0000313" key="12">
    <source>
        <dbReference type="Proteomes" id="UP000552097"/>
    </source>
</evidence>
<keyword evidence="6 9" id="KW-0472">Membrane</keyword>
<evidence type="ECO:0000256" key="9">
    <source>
        <dbReference type="SAM" id="Phobius"/>
    </source>
</evidence>
<keyword evidence="5 9" id="KW-1133">Transmembrane helix</keyword>
<dbReference type="Pfam" id="PF08478">
    <property type="entry name" value="POTRA_1"/>
    <property type="match status" value="1"/>
</dbReference>
<dbReference type="Proteomes" id="UP000552097">
    <property type="component" value="Unassembled WGS sequence"/>
</dbReference>
<evidence type="ECO:0000256" key="1">
    <source>
        <dbReference type="ARBA" id="ARBA00004370"/>
    </source>
</evidence>
<dbReference type="PANTHER" id="PTHR37820:SF1">
    <property type="entry name" value="CELL DIVISION PROTEIN FTSQ"/>
    <property type="match status" value="1"/>
</dbReference>
<protein>
    <submittedName>
        <fullName evidence="11">Cell division protein FtsQ</fullName>
    </submittedName>
</protein>
<proteinExistence type="predicted"/>
<evidence type="ECO:0000259" key="10">
    <source>
        <dbReference type="PROSITE" id="PS51779"/>
    </source>
</evidence>